<protein>
    <submittedName>
        <fullName evidence="2">Virus viroplasmin</fullName>
    </submittedName>
</protein>
<name>A0A1M4YW96_9FIRM</name>
<dbReference type="Proteomes" id="UP000184404">
    <property type="component" value="Unassembled WGS sequence"/>
</dbReference>
<dbReference type="InterPro" id="IPR009027">
    <property type="entry name" value="Ribosomal_bL9/RNase_H1_N"/>
</dbReference>
<dbReference type="RefSeq" id="WP_072935923.1">
    <property type="nucleotide sequence ID" value="NZ_FQUG01000007.1"/>
</dbReference>
<dbReference type="OrthoDB" id="9787585at2"/>
<dbReference type="SUPFAM" id="SSF52540">
    <property type="entry name" value="P-loop containing nucleoside triphosphate hydrolases"/>
    <property type="match status" value="1"/>
</dbReference>
<dbReference type="PANTHER" id="PTHR11070:SF2">
    <property type="entry name" value="ATP-DEPENDENT DNA HELICASE SRS2"/>
    <property type="match status" value="1"/>
</dbReference>
<proteinExistence type="predicted"/>
<reference evidence="2 3" key="1">
    <citation type="submission" date="2016-11" db="EMBL/GenBank/DDBJ databases">
        <authorList>
            <person name="Jaros S."/>
            <person name="Januszkiewicz K."/>
            <person name="Wedrychowicz H."/>
        </authorList>
    </citation>
    <scope>NUCLEOTIDE SEQUENCE [LARGE SCALE GENOMIC DNA]</scope>
    <source>
        <strain evidence="2 3">DSM 10502</strain>
    </source>
</reference>
<evidence type="ECO:0000313" key="2">
    <source>
        <dbReference type="EMBL" id="SHF10071.1"/>
    </source>
</evidence>
<dbReference type="InterPro" id="IPR011320">
    <property type="entry name" value="RNase_H1_N"/>
</dbReference>
<dbReference type="InterPro" id="IPR027417">
    <property type="entry name" value="P-loop_NTPase"/>
</dbReference>
<dbReference type="EMBL" id="FQUG01000007">
    <property type="protein sequence ID" value="SHF10071.1"/>
    <property type="molecule type" value="Genomic_DNA"/>
</dbReference>
<dbReference type="GO" id="GO:0005524">
    <property type="term" value="F:ATP binding"/>
    <property type="evidence" value="ECO:0007669"/>
    <property type="project" value="InterPro"/>
</dbReference>
<sequence length="1505" mass="174985">MQNTQTAVDTMVDDGPDANISKRYYAVAEGAMTGIFDDEAMYSRALNVSPDASGCACARGRVFDSYDEAKLWLEQMRDRRFGKSAAREESRKERWDRENTEILAANHEIINFTKTIKEIKHTSNPRQLLAERLERFLDISIQEKVKSGRTDYKWAGFTRETLDLIAFGQSRGYDYAAACEARIAERWYDYRFKQPGQITSEWMKAASIPSGYKLLMKNLISVCHQKLVRQTTNENEESVAECEHEEIQEETIKEKVEKEETVKEEIQHVRKAQLTWIKTNTERLEARSAMQFRLVKGEGEIENIAEFRCLEHAEKMREILERDGTYGYAIQIIPWHEEQFTDYPQFGVYDVSDGMHFLLACVFDEETGQILAWELRRGNHRSHVVEEIDLKRNNELKAFCKEFDENILMHHGFKFPDMTLYEEIRDCISHGMCKTNPVEFSSNYIKHYEINAAFISAVRDFCLFCWGRWIYEKAYNPNAELNDTDMQSPEAKIYYAVAKGWSIGIFTDKAEFDKARKGFPCACGEKFYSKFAAEQWIERNTWKKGNNVKYSVYKKKKQWFLSTEKKDMPVVYSSGDLDKVLEWMRNRFQKEEPSPQIYKTAKLQTNLGDILAEALHLELPQQEAEEADESENDDCMKENITKESKKIKKAKARAARKKAKAISEQKVPAVYAEEIRDEAPVLPIVKEDTHTVGSPIFRGVQFDKHVFRGMPPEAQKRFCSTFSERLIKMEQIFRGNSRAAGNDFRLVSPLGRRVFKRRIGKNRLSMVFRDGILTLLKFSNHDRQMADIRNIHGKAIGYVYYDMEDFLRQMETWPEKDRSMSFGDYMSTPRHFIFDKDQEAIIESGEKAENLSVIGNAGAGKSVVGLKWLNDQLKKPKHDCLYLTMSENLVYTLEFEFNKGRLADKDASRADIRTTFDFLRSSFKSKYPKIAENRLLNAAQSFALFRRFWAEEVDWKQFRNYMDEQSAMQSEEAVLLAAWREIHGILKGAVPKDVDYGSMGKIPEVLSEKAYKERLRQEKKDSVRNIRWVDTLYKTYEKYRDYLRRRQLLDDNDVARMLLQIKPGKSKTYAAVFVDECQDLTQMELLAIFHLLGGVKVKRMSSDRCQMVQPTYFDEGWMRTTANEYDRRLGKKMENAELKPRYLHYNYRSSRSIIDFQNYAVRYLRDNDILTLKQMETEKIIAPPLTPLGVRPIWITPSDENQRTLIEDLWKKLDASELQTIFAFPASAAKKDFPLDDSDAVTDVVSCKGMEYPSVLLYNVLTETRFDSGMAWKYFYVGATRGNRCLLIYEKDAVPGTGTYDFLSNAAEAGLIDRCDNLFAPAKEDGLTWLGYIYQCVSENADENRMETAENALNFGQYELALSIFTQEGKDKNMIAYCRGKVMEKRGDFHQAVESYANLDADWNDRGRTRENSVDGILGHPDIEGAEFLGAYLLSRRGEKDLLTMAKREWTYKYGSKAGFYEAFYEALELYPFAAEPFHRWTEKMLEQTENEINKIRQTAAEWEE</sequence>
<feature type="domain" description="Ribonuclease H1 N-terminal" evidence="1">
    <location>
        <begin position="494"/>
        <end position="536"/>
    </location>
</feature>
<accession>A0A1M4YW96</accession>
<keyword evidence="3" id="KW-1185">Reference proteome</keyword>
<gene>
    <name evidence="2" type="ORF">SAMN02745190_01832</name>
</gene>
<dbReference type="Pfam" id="PF01693">
    <property type="entry name" value="Cauli_VI"/>
    <property type="match status" value="1"/>
</dbReference>
<dbReference type="Gene3D" id="3.40.970.10">
    <property type="entry name" value="Ribonuclease H1, N-terminal domain"/>
    <property type="match status" value="1"/>
</dbReference>
<dbReference type="InterPro" id="IPR000212">
    <property type="entry name" value="DNA_helicase_UvrD/REP"/>
</dbReference>
<organism evidence="2 3">
    <name type="scientific">Schwartzia succinivorans DSM 10502</name>
    <dbReference type="NCBI Taxonomy" id="1123243"/>
    <lineage>
        <taxon>Bacteria</taxon>
        <taxon>Bacillati</taxon>
        <taxon>Bacillota</taxon>
        <taxon>Negativicutes</taxon>
        <taxon>Selenomonadales</taxon>
        <taxon>Selenomonadaceae</taxon>
        <taxon>Schwartzia</taxon>
    </lineage>
</organism>
<dbReference type="GO" id="GO:0043138">
    <property type="term" value="F:3'-5' DNA helicase activity"/>
    <property type="evidence" value="ECO:0007669"/>
    <property type="project" value="TreeGrafter"/>
</dbReference>
<dbReference type="PANTHER" id="PTHR11070">
    <property type="entry name" value="UVRD / RECB / PCRA DNA HELICASE FAMILY MEMBER"/>
    <property type="match status" value="1"/>
</dbReference>
<evidence type="ECO:0000313" key="3">
    <source>
        <dbReference type="Proteomes" id="UP000184404"/>
    </source>
</evidence>
<dbReference type="SUPFAM" id="SSF55658">
    <property type="entry name" value="L9 N-domain-like"/>
    <property type="match status" value="1"/>
</dbReference>
<dbReference type="GO" id="GO:0000725">
    <property type="term" value="P:recombinational repair"/>
    <property type="evidence" value="ECO:0007669"/>
    <property type="project" value="TreeGrafter"/>
</dbReference>
<evidence type="ECO:0000259" key="1">
    <source>
        <dbReference type="Pfam" id="PF01693"/>
    </source>
</evidence>
<dbReference type="InterPro" id="IPR037056">
    <property type="entry name" value="RNase_H1_N_sf"/>
</dbReference>
<dbReference type="STRING" id="1123243.SAMN02745190_01832"/>
<dbReference type="Gene3D" id="3.40.50.300">
    <property type="entry name" value="P-loop containing nucleotide triphosphate hydrolases"/>
    <property type="match status" value="1"/>
</dbReference>
<dbReference type="GO" id="GO:0003677">
    <property type="term" value="F:DNA binding"/>
    <property type="evidence" value="ECO:0007669"/>
    <property type="project" value="InterPro"/>
</dbReference>